<dbReference type="EMBL" id="JASGXD010000008">
    <property type="protein sequence ID" value="KAK6003984.1"/>
    <property type="molecule type" value="Genomic_DNA"/>
</dbReference>
<accession>A0ABR0TI98</accession>
<evidence type="ECO:0000313" key="2">
    <source>
        <dbReference type="EMBL" id="KAK6003984.1"/>
    </source>
</evidence>
<dbReference type="PANTHER" id="PTHR35043:SF9">
    <property type="match status" value="1"/>
</dbReference>
<evidence type="ECO:0000313" key="3">
    <source>
        <dbReference type="Proteomes" id="UP001341245"/>
    </source>
</evidence>
<sequence length="188" mass="21115">MHAFEFDIGADPMEDRPPRPFVDRVHDWTFRLHPRIDPHCLVEGNDNIIRVLEEWGILARLPEWLAMSAAAFIYGGLHLLAWDAPFHTPIYGLLWKISGITVASLGIIPPLLSVANTLRNSKHQTESRLAGNLLACLSSLIVLVMLLFAPLYVFARVYLVVESCLSLAYLPESVLVTPNFSLYFPHIG</sequence>
<keyword evidence="3" id="KW-1185">Reference proteome</keyword>
<keyword evidence="1" id="KW-0812">Transmembrane</keyword>
<reference evidence="2 3" key="1">
    <citation type="submission" date="2023-11" db="EMBL/GenBank/DDBJ databases">
        <title>Draft genome sequence and annotation of the polyextremotolerant black yeast-like fungus Aureobasidium pullulans NRRL 62042.</title>
        <authorList>
            <person name="Dielentheis-Frenken M.R.E."/>
            <person name="Wibberg D."/>
            <person name="Blank L.M."/>
            <person name="Tiso T."/>
        </authorList>
    </citation>
    <scope>NUCLEOTIDE SEQUENCE [LARGE SCALE GENOMIC DNA]</scope>
    <source>
        <strain evidence="2 3">NRRL 62042</strain>
    </source>
</reference>
<gene>
    <name evidence="2" type="ORF">QM012_008834</name>
</gene>
<organism evidence="2 3">
    <name type="scientific">Aureobasidium pullulans</name>
    <name type="common">Black yeast</name>
    <name type="synonym">Pullularia pullulans</name>
    <dbReference type="NCBI Taxonomy" id="5580"/>
    <lineage>
        <taxon>Eukaryota</taxon>
        <taxon>Fungi</taxon>
        <taxon>Dikarya</taxon>
        <taxon>Ascomycota</taxon>
        <taxon>Pezizomycotina</taxon>
        <taxon>Dothideomycetes</taxon>
        <taxon>Dothideomycetidae</taxon>
        <taxon>Dothideales</taxon>
        <taxon>Saccotheciaceae</taxon>
        <taxon>Aureobasidium</taxon>
    </lineage>
</organism>
<protein>
    <submittedName>
        <fullName evidence="2">Uncharacterized protein</fullName>
    </submittedName>
</protein>
<dbReference type="Proteomes" id="UP001341245">
    <property type="component" value="Unassembled WGS sequence"/>
</dbReference>
<dbReference type="PANTHER" id="PTHR35043">
    <property type="entry name" value="TRANSCRIPTION FACTOR DOMAIN-CONTAINING PROTEIN"/>
    <property type="match status" value="1"/>
</dbReference>
<keyword evidence="1" id="KW-0472">Membrane</keyword>
<comment type="caution">
    <text evidence="2">The sequence shown here is derived from an EMBL/GenBank/DDBJ whole genome shotgun (WGS) entry which is preliminary data.</text>
</comment>
<proteinExistence type="predicted"/>
<keyword evidence="1" id="KW-1133">Transmembrane helix</keyword>
<feature type="transmembrane region" description="Helical" evidence="1">
    <location>
        <begin position="133"/>
        <end position="155"/>
    </location>
</feature>
<feature type="transmembrane region" description="Helical" evidence="1">
    <location>
        <begin position="64"/>
        <end position="81"/>
    </location>
</feature>
<feature type="transmembrane region" description="Helical" evidence="1">
    <location>
        <begin position="93"/>
        <end position="112"/>
    </location>
</feature>
<name>A0ABR0TI98_AURPU</name>
<evidence type="ECO:0000256" key="1">
    <source>
        <dbReference type="SAM" id="Phobius"/>
    </source>
</evidence>